<dbReference type="AlphaFoldDB" id="A0A1I3XSV8"/>
<dbReference type="OrthoDB" id="526867at2"/>
<proteinExistence type="predicted"/>
<sequence>MIFANKCARCVGSAIMTAVLRFWAASGPVGAAKFEHGHGISFIFKCHGKDFVPGFSPASGFDGLKNKERAVMNFIAKYVSDEMRSFFSGGGYDLEYIDYDWPLNEQEVAP</sequence>
<reference evidence="3" key="1">
    <citation type="submission" date="2016-10" db="EMBL/GenBank/DDBJ databases">
        <authorList>
            <person name="Varghese N."/>
            <person name="Submissions S."/>
        </authorList>
    </citation>
    <scope>NUCLEOTIDE SEQUENCE [LARGE SCALE GENOMIC DNA]</scope>
    <source>
        <strain evidence="3">DSM 5918</strain>
    </source>
</reference>
<protein>
    <submittedName>
        <fullName evidence="2">Uncharacterized protein</fullName>
    </submittedName>
</protein>
<accession>A0A1I3XSV8</accession>
<feature type="signal peptide" evidence="1">
    <location>
        <begin position="1"/>
        <end position="31"/>
    </location>
</feature>
<dbReference type="Proteomes" id="UP000198635">
    <property type="component" value="Unassembled WGS sequence"/>
</dbReference>
<evidence type="ECO:0000313" key="3">
    <source>
        <dbReference type="Proteomes" id="UP000198635"/>
    </source>
</evidence>
<dbReference type="EMBL" id="FORX01000017">
    <property type="protein sequence ID" value="SFK22610.1"/>
    <property type="molecule type" value="Genomic_DNA"/>
</dbReference>
<name>A0A1I3XSV8_9BACT</name>
<dbReference type="RefSeq" id="WP_092377412.1">
    <property type="nucleotide sequence ID" value="NZ_FORX01000017.1"/>
</dbReference>
<feature type="chain" id="PRO_5011687553" evidence="1">
    <location>
        <begin position="32"/>
        <end position="110"/>
    </location>
</feature>
<dbReference type="STRING" id="52560.SAMN04488082_11768"/>
<evidence type="ECO:0000256" key="1">
    <source>
        <dbReference type="SAM" id="SignalP"/>
    </source>
</evidence>
<gene>
    <name evidence="2" type="ORF">SAMN04488082_11768</name>
</gene>
<evidence type="ECO:0000313" key="2">
    <source>
        <dbReference type="EMBL" id="SFK22610.1"/>
    </source>
</evidence>
<keyword evidence="3" id="KW-1185">Reference proteome</keyword>
<keyword evidence="1" id="KW-0732">Signal</keyword>
<organism evidence="2 3">
    <name type="scientific">Desulfomicrobium apsheronum</name>
    <dbReference type="NCBI Taxonomy" id="52560"/>
    <lineage>
        <taxon>Bacteria</taxon>
        <taxon>Pseudomonadati</taxon>
        <taxon>Thermodesulfobacteriota</taxon>
        <taxon>Desulfovibrionia</taxon>
        <taxon>Desulfovibrionales</taxon>
        <taxon>Desulfomicrobiaceae</taxon>
        <taxon>Desulfomicrobium</taxon>
    </lineage>
</organism>